<keyword evidence="3" id="KW-1185">Reference proteome</keyword>
<dbReference type="AlphaFoldDB" id="A0ABD2Y9K6"/>
<organism evidence="2 3">
    <name type="scientific">Cinchona calisaya</name>
    <dbReference type="NCBI Taxonomy" id="153742"/>
    <lineage>
        <taxon>Eukaryota</taxon>
        <taxon>Viridiplantae</taxon>
        <taxon>Streptophyta</taxon>
        <taxon>Embryophyta</taxon>
        <taxon>Tracheophyta</taxon>
        <taxon>Spermatophyta</taxon>
        <taxon>Magnoliopsida</taxon>
        <taxon>eudicotyledons</taxon>
        <taxon>Gunneridae</taxon>
        <taxon>Pentapetalae</taxon>
        <taxon>asterids</taxon>
        <taxon>lamiids</taxon>
        <taxon>Gentianales</taxon>
        <taxon>Rubiaceae</taxon>
        <taxon>Cinchonoideae</taxon>
        <taxon>Cinchoneae</taxon>
        <taxon>Cinchona</taxon>
    </lineage>
</organism>
<dbReference type="Proteomes" id="UP001630127">
    <property type="component" value="Unassembled WGS sequence"/>
</dbReference>
<proteinExistence type="predicted"/>
<reference evidence="2 3" key="1">
    <citation type="submission" date="2024-11" db="EMBL/GenBank/DDBJ databases">
        <title>A near-complete genome assembly of Cinchona calisaya.</title>
        <authorList>
            <person name="Lian D.C."/>
            <person name="Zhao X.W."/>
            <person name="Wei L."/>
        </authorList>
    </citation>
    <scope>NUCLEOTIDE SEQUENCE [LARGE SCALE GENOMIC DNA]</scope>
    <source>
        <tissue evidence="2">Nenye</tissue>
    </source>
</reference>
<gene>
    <name evidence="2" type="ORF">ACH5RR_033988</name>
</gene>
<keyword evidence="1" id="KW-0175">Coiled coil</keyword>
<protein>
    <submittedName>
        <fullName evidence="2">Uncharacterized protein</fullName>
    </submittedName>
</protein>
<name>A0ABD2Y9K6_9GENT</name>
<dbReference type="EMBL" id="JBJUIK010000014">
    <property type="protein sequence ID" value="KAL3504147.1"/>
    <property type="molecule type" value="Genomic_DNA"/>
</dbReference>
<accession>A0ABD2Y9K6</accession>
<evidence type="ECO:0000313" key="3">
    <source>
        <dbReference type="Proteomes" id="UP001630127"/>
    </source>
</evidence>
<evidence type="ECO:0000256" key="1">
    <source>
        <dbReference type="SAM" id="Coils"/>
    </source>
</evidence>
<sequence length="103" mass="12101">MALTKLQEQYDTEVGRLIGLVSIQTVEVEEAKREFKELKKTFQEMQQATSESSSKQTEIKLVEPEDLLEGVNQFLHFEAFQRDLQFFCWHASRLMFNKALEKV</sequence>
<comment type="caution">
    <text evidence="2">The sequence shown here is derived from an EMBL/GenBank/DDBJ whole genome shotgun (WGS) entry which is preliminary data.</text>
</comment>
<evidence type="ECO:0000313" key="2">
    <source>
        <dbReference type="EMBL" id="KAL3504147.1"/>
    </source>
</evidence>
<feature type="coiled-coil region" evidence="1">
    <location>
        <begin position="21"/>
        <end position="48"/>
    </location>
</feature>